<evidence type="ECO:0000256" key="15">
    <source>
        <dbReference type="ARBA" id="ARBA00032502"/>
    </source>
</evidence>
<keyword evidence="7" id="KW-0677">Repeat</keyword>
<evidence type="ECO:0000256" key="16">
    <source>
        <dbReference type="PROSITE-ProRule" id="PRU00206"/>
    </source>
</evidence>
<dbReference type="Pfam" id="PF00020">
    <property type="entry name" value="TNFR_c6"/>
    <property type="match status" value="1"/>
</dbReference>
<feature type="domain" description="TNFR-Cys" evidence="20">
    <location>
        <begin position="127"/>
        <end position="166"/>
    </location>
</feature>
<keyword evidence="5" id="KW-0053">Apoptosis</keyword>
<dbReference type="SUPFAM" id="SSF47986">
    <property type="entry name" value="DEATH domain"/>
    <property type="match status" value="1"/>
</dbReference>
<organism evidence="21 22">
    <name type="scientific">Pelusios castaneus</name>
    <name type="common">West African mud turtle</name>
    <dbReference type="NCBI Taxonomy" id="367368"/>
    <lineage>
        <taxon>Eukaryota</taxon>
        <taxon>Metazoa</taxon>
        <taxon>Chordata</taxon>
        <taxon>Craniata</taxon>
        <taxon>Vertebrata</taxon>
        <taxon>Euteleostomi</taxon>
        <taxon>Archelosauria</taxon>
        <taxon>Testudinata</taxon>
        <taxon>Testudines</taxon>
        <taxon>Pleurodira</taxon>
        <taxon>Pelomedusidae</taxon>
        <taxon>Pelusios</taxon>
    </lineage>
</organism>
<feature type="compositionally biased region" description="Basic and acidic residues" evidence="17">
    <location>
        <begin position="309"/>
        <end position="323"/>
    </location>
</feature>
<keyword evidence="11" id="KW-0325">Glycoprotein</keyword>
<dbReference type="Ensembl" id="ENSPCET00000019032.1">
    <property type="protein sequence ID" value="ENSPCEP00000018410.1"/>
    <property type="gene ID" value="ENSPCEG00000014362.1"/>
</dbReference>
<dbReference type="PANTHER" id="PTHR46874">
    <property type="entry name" value="TUMOR NECROSIS FACTOR RECEPTOR SUPERFAMILY MEMBER 6"/>
    <property type="match status" value="1"/>
</dbReference>
<keyword evidence="10 16" id="KW-1015">Disulfide bond</keyword>
<dbReference type="GO" id="GO:0045121">
    <property type="term" value="C:membrane raft"/>
    <property type="evidence" value="ECO:0007669"/>
    <property type="project" value="UniProtKB-SubCell"/>
</dbReference>
<feature type="disulfide bond" evidence="16">
    <location>
        <begin position="63"/>
        <end position="81"/>
    </location>
</feature>
<dbReference type="InterPro" id="IPR011029">
    <property type="entry name" value="DEATH-like_dom_sf"/>
</dbReference>
<feature type="repeat" description="TNFR-Cys" evidence="16">
    <location>
        <begin position="83"/>
        <end position="126"/>
    </location>
</feature>
<evidence type="ECO:0000256" key="13">
    <source>
        <dbReference type="ARBA" id="ARBA00030181"/>
    </source>
</evidence>
<dbReference type="GO" id="GO:0097192">
    <property type="term" value="P:extrinsic apoptotic signaling pathway in absence of ligand"/>
    <property type="evidence" value="ECO:0007669"/>
    <property type="project" value="TreeGrafter"/>
</dbReference>
<keyword evidence="4" id="KW-0472">Membrane</keyword>
<dbReference type="InterPro" id="IPR008063">
    <property type="entry name" value="Fas_rcpt"/>
</dbReference>
<dbReference type="GO" id="GO:0006955">
    <property type="term" value="P:immune response"/>
    <property type="evidence" value="ECO:0007669"/>
    <property type="project" value="InterPro"/>
</dbReference>
<evidence type="ECO:0000256" key="3">
    <source>
        <dbReference type="ARBA" id="ARBA00015761"/>
    </source>
</evidence>
<evidence type="ECO:0000256" key="7">
    <source>
        <dbReference type="ARBA" id="ARBA00022737"/>
    </source>
</evidence>
<keyword evidence="6 18" id="KW-0732">Signal</keyword>
<keyword evidence="8" id="KW-0112">Calmodulin-binding</keyword>
<evidence type="ECO:0000256" key="6">
    <source>
        <dbReference type="ARBA" id="ARBA00022729"/>
    </source>
</evidence>
<proteinExistence type="predicted"/>
<feature type="disulfide bond" evidence="16">
    <location>
        <begin position="128"/>
        <end position="143"/>
    </location>
</feature>
<evidence type="ECO:0000256" key="4">
    <source>
        <dbReference type="ARBA" id="ARBA00022475"/>
    </source>
</evidence>
<dbReference type="SUPFAM" id="SSF57586">
    <property type="entry name" value="TNF receptor-like"/>
    <property type="match status" value="2"/>
</dbReference>
<feature type="disulfide bond" evidence="16">
    <location>
        <begin position="60"/>
        <end position="73"/>
    </location>
</feature>
<dbReference type="GO" id="GO:0009897">
    <property type="term" value="C:external side of plasma membrane"/>
    <property type="evidence" value="ECO:0007669"/>
    <property type="project" value="TreeGrafter"/>
</dbReference>
<evidence type="ECO:0000256" key="18">
    <source>
        <dbReference type="SAM" id="SignalP"/>
    </source>
</evidence>
<feature type="domain" description="TNFR-Cys" evidence="20">
    <location>
        <begin position="83"/>
        <end position="126"/>
    </location>
</feature>
<evidence type="ECO:0000313" key="22">
    <source>
        <dbReference type="Proteomes" id="UP000694393"/>
    </source>
</evidence>
<dbReference type="InterPro" id="IPR000488">
    <property type="entry name" value="Death_dom"/>
</dbReference>
<sequence length="323" mass="36697">MNAGLRFLLALVLGGTIGSQCESDIPDLHSVHVKLSRQRNISKRENTCKEREYPAENTCCEKCEPGSFKHRDCTQGSRTNCTQCTEGLTFMDYFNSETKCRRCQSCDTTFGLEVAEKCIITQNTKCRCAQHHYCNSSTPCKHCEQCDDCRNGAVEKECTPTTNTICKSKDKKKRKNFDLNKQEPDRVVHRPHISVEMEPLMYTDVDLSTHIPVIVDEMTLQQVKSFIRKQKIPEPAIEQALQDNLNDSTEQKIKLFHIWYQEHGMKGAYGNLISSLRELKMRAIADKIEKKIDVITSSTQDNGKSNVKTAEKSSAHSDGHLEP</sequence>
<keyword evidence="22" id="KW-1185">Reference proteome</keyword>
<dbReference type="GO" id="GO:0006924">
    <property type="term" value="P:activation-induced cell death of T cells"/>
    <property type="evidence" value="ECO:0007669"/>
    <property type="project" value="TreeGrafter"/>
</dbReference>
<feature type="chain" id="PRO_5034675966" description="Tumor necrosis factor receptor superfamily member 6" evidence="18">
    <location>
        <begin position="24"/>
        <end position="323"/>
    </location>
</feature>
<dbReference type="SMART" id="SM00208">
    <property type="entry name" value="TNFR"/>
    <property type="match status" value="3"/>
</dbReference>
<evidence type="ECO:0000256" key="17">
    <source>
        <dbReference type="SAM" id="MobiDB-lite"/>
    </source>
</evidence>
<dbReference type="GO" id="GO:0043066">
    <property type="term" value="P:negative regulation of apoptotic process"/>
    <property type="evidence" value="ECO:0007669"/>
    <property type="project" value="TreeGrafter"/>
</dbReference>
<dbReference type="AlphaFoldDB" id="A0A8C8SE95"/>
<evidence type="ECO:0000256" key="12">
    <source>
        <dbReference type="ARBA" id="ARBA00023288"/>
    </source>
</evidence>
<keyword evidence="9" id="KW-0564">Palmitate</keyword>
<reference evidence="21" key="2">
    <citation type="submission" date="2025-09" db="UniProtKB">
        <authorList>
            <consortium name="Ensembl"/>
        </authorList>
    </citation>
    <scope>IDENTIFICATION</scope>
</reference>
<evidence type="ECO:0000256" key="11">
    <source>
        <dbReference type="ARBA" id="ARBA00023180"/>
    </source>
</evidence>
<feature type="repeat" description="TNFR-Cys" evidence="16">
    <location>
        <begin position="47"/>
        <end position="81"/>
    </location>
</feature>
<evidence type="ECO:0000256" key="2">
    <source>
        <dbReference type="ARBA" id="ARBA00004285"/>
    </source>
</evidence>
<dbReference type="PROSITE" id="PS50050">
    <property type="entry name" value="TNFR_NGFR_2"/>
    <property type="match status" value="3"/>
</dbReference>
<comment type="caution">
    <text evidence="16">Lacks conserved residue(s) required for the propagation of feature annotation.</text>
</comment>
<dbReference type="GO" id="GO:0005031">
    <property type="term" value="F:tumor necrosis factor receptor activity"/>
    <property type="evidence" value="ECO:0007669"/>
    <property type="project" value="TreeGrafter"/>
</dbReference>
<dbReference type="PANTHER" id="PTHR46874:SF1">
    <property type="entry name" value="TUMOR NECROSIS FACTOR RECEPTOR SUPERFAMILY MEMBER 6"/>
    <property type="match status" value="1"/>
</dbReference>
<evidence type="ECO:0000256" key="14">
    <source>
        <dbReference type="ARBA" id="ARBA00032338"/>
    </source>
</evidence>
<reference evidence="21" key="1">
    <citation type="submission" date="2025-08" db="UniProtKB">
        <authorList>
            <consortium name="Ensembl"/>
        </authorList>
    </citation>
    <scope>IDENTIFICATION</scope>
</reference>
<feature type="signal peptide" evidence="18">
    <location>
        <begin position="1"/>
        <end position="23"/>
    </location>
</feature>
<comment type="subcellular location">
    <subcellularLocation>
        <location evidence="1">Cell membrane</location>
        <topology evidence="1">Single-pass type I membrane protein</topology>
    </subcellularLocation>
    <subcellularLocation>
        <location evidence="2">Membrane raft</location>
    </subcellularLocation>
</comment>
<evidence type="ECO:0000313" key="21">
    <source>
        <dbReference type="Ensembl" id="ENSPCEP00000018410.1"/>
    </source>
</evidence>
<dbReference type="InterPro" id="IPR001368">
    <property type="entry name" value="TNFR/NGFR_Cys_rich_reg"/>
</dbReference>
<feature type="region of interest" description="Disordered" evidence="17">
    <location>
        <begin position="297"/>
        <end position="323"/>
    </location>
</feature>
<feature type="repeat" description="TNFR-Cys" evidence="16">
    <location>
        <begin position="127"/>
        <end position="166"/>
    </location>
</feature>
<evidence type="ECO:0000256" key="8">
    <source>
        <dbReference type="ARBA" id="ARBA00022860"/>
    </source>
</evidence>
<feature type="compositionally biased region" description="Polar residues" evidence="17">
    <location>
        <begin position="297"/>
        <end position="308"/>
    </location>
</feature>
<dbReference type="GO" id="GO:0032872">
    <property type="term" value="P:regulation of stress-activated MAPK cascade"/>
    <property type="evidence" value="ECO:0007669"/>
    <property type="project" value="TreeGrafter"/>
</dbReference>
<evidence type="ECO:0000256" key="10">
    <source>
        <dbReference type="ARBA" id="ARBA00023157"/>
    </source>
</evidence>
<dbReference type="Gene3D" id="1.10.533.10">
    <property type="entry name" value="Death Domain, Fas"/>
    <property type="match status" value="1"/>
</dbReference>
<name>A0A8C8SE95_9SAUR</name>
<evidence type="ECO:0000256" key="5">
    <source>
        <dbReference type="ARBA" id="ARBA00022703"/>
    </source>
</evidence>
<dbReference type="GO" id="GO:0031265">
    <property type="term" value="C:CD95 death-inducing signaling complex"/>
    <property type="evidence" value="ECO:0007669"/>
    <property type="project" value="TreeGrafter"/>
</dbReference>
<evidence type="ECO:0000259" key="19">
    <source>
        <dbReference type="PROSITE" id="PS50017"/>
    </source>
</evidence>
<dbReference type="PROSITE" id="PS50017">
    <property type="entry name" value="DEATH_DOMAIN"/>
    <property type="match status" value="1"/>
</dbReference>
<feature type="domain" description="Death" evidence="19">
    <location>
        <begin position="208"/>
        <end position="292"/>
    </location>
</feature>
<accession>A0A8C8SE95</accession>
<dbReference type="SMART" id="SM00005">
    <property type="entry name" value="DEATH"/>
    <property type="match status" value="1"/>
</dbReference>
<keyword evidence="4" id="KW-1003">Cell membrane</keyword>
<evidence type="ECO:0000256" key="1">
    <source>
        <dbReference type="ARBA" id="ARBA00004251"/>
    </source>
</evidence>
<evidence type="ECO:0000259" key="20">
    <source>
        <dbReference type="PROSITE" id="PS50050"/>
    </source>
</evidence>
<dbReference type="Proteomes" id="UP000694393">
    <property type="component" value="Unplaced"/>
</dbReference>
<protein>
    <recommendedName>
        <fullName evidence="3">Tumor necrosis factor receptor superfamily member 6</fullName>
    </recommendedName>
    <alternativeName>
        <fullName evidence="14">Apo-1 antigen</fullName>
    </alternativeName>
    <alternativeName>
        <fullName evidence="15">Apoptosis-mediating surface antigen FAS</fullName>
    </alternativeName>
    <alternativeName>
        <fullName evidence="13">FASLG receptor</fullName>
    </alternativeName>
</protein>
<keyword evidence="12" id="KW-0449">Lipoprotein</keyword>
<dbReference type="Pfam" id="PF00531">
    <property type="entry name" value="Death"/>
    <property type="match status" value="1"/>
</dbReference>
<dbReference type="PRINTS" id="PR01680">
    <property type="entry name" value="TNFACTORR6"/>
</dbReference>
<dbReference type="GO" id="GO:0097049">
    <property type="term" value="P:motor neuron apoptotic process"/>
    <property type="evidence" value="ECO:0007669"/>
    <property type="project" value="TreeGrafter"/>
</dbReference>
<evidence type="ECO:0000256" key="9">
    <source>
        <dbReference type="ARBA" id="ARBA00023139"/>
    </source>
</evidence>
<dbReference type="Gene3D" id="2.10.50.10">
    <property type="entry name" value="Tumor Necrosis Factor Receptor, subunit A, domain 2"/>
    <property type="match status" value="2"/>
</dbReference>
<dbReference type="GO" id="GO:0005516">
    <property type="term" value="F:calmodulin binding"/>
    <property type="evidence" value="ECO:0007669"/>
    <property type="project" value="UniProtKB-KW"/>
</dbReference>
<feature type="domain" description="TNFR-Cys" evidence="20">
    <location>
        <begin position="47"/>
        <end position="81"/>
    </location>
</feature>
<dbReference type="GO" id="GO:0097527">
    <property type="term" value="P:necroptotic signaling pathway"/>
    <property type="evidence" value="ECO:0007669"/>
    <property type="project" value="TreeGrafter"/>
</dbReference>